<dbReference type="EMBL" id="JASAVS010000001">
    <property type="protein sequence ID" value="MDP8084524.1"/>
    <property type="molecule type" value="Genomic_DNA"/>
</dbReference>
<dbReference type="InterPro" id="IPR013196">
    <property type="entry name" value="HTH_11"/>
</dbReference>
<feature type="domain" description="PTS EIIA type-2" evidence="5">
    <location>
        <begin position="467"/>
        <end position="605"/>
    </location>
</feature>
<evidence type="ECO:0000256" key="1">
    <source>
        <dbReference type="ARBA" id="ARBA00022737"/>
    </source>
</evidence>
<dbReference type="InterPro" id="IPR050661">
    <property type="entry name" value="BglG_antiterminators"/>
</dbReference>
<dbReference type="SUPFAM" id="SSF63520">
    <property type="entry name" value="PTS-regulatory domain, PRD"/>
    <property type="match status" value="1"/>
</dbReference>
<dbReference type="InterPro" id="IPR002178">
    <property type="entry name" value="PTS_EIIA_type-2_dom"/>
</dbReference>
<reference evidence="8" key="4">
    <citation type="journal article" date="2023" name="Front. Microbiol.">
        <title>Phylogeography and host specificity of Pasteurellaceae pathogenic to sea-farmed fish in the north-east Atlantic.</title>
        <authorList>
            <person name="Gulla S."/>
            <person name="Colquhoun D.J."/>
            <person name="Olsen A.B."/>
            <person name="Spilsberg B."/>
            <person name="Lagesen K."/>
            <person name="Aakesson C.P."/>
            <person name="Strom S."/>
            <person name="Manji F."/>
            <person name="Birkbeck T.H."/>
            <person name="Nilsen H.K."/>
        </authorList>
    </citation>
    <scope>NUCLEOTIDE SEQUENCE</scope>
    <source>
        <strain evidence="8">98B1</strain>
    </source>
</reference>
<dbReference type="PROSITE" id="PS51372">
    <property type="entry name" value="PRD_2"/>
    <property type="match status" value="1"/>
</dbReference>
<keyword evidence="4" id="KW-0804">Transcription</keyword>
<dbReference type="EMBL" id="FOBN01000004">
    <property type="protein sequence ID" value="SEM06116.1"/>
    <property type="molecule type" value="Genomic_DNA"/>
</dbReference>
<dbReference type="Pfam" id="PF00874">
    <property type="entry name" value="PRD"/>
    <property type="match status" value="1"/>
</dbReference>
<keyword evidence="11" id="KW-1185">Reference proteome</keyword>
<evidence type="ECO:0000256" key="2">
    <source>
        <dbReference type="ARBA" id="ARBA00023015"/>
    </source>
</evidence>
<dbReference type="Gene3D" id="3.40.50.2300">
    <property type="match status" value="1"/>
</dbReference>
<dbReference type="PANTHER" id="PTHR30185:SF18">
    <property type="entry name" value="TRANSCRIPTIONAL REGULATOR MTLR"/>
    <property type="match status" value="1"/>
</dbReference>
<name>A0A1H7VAB0_9PAST</name>
<organism evidence="9 10">
    <name type="scientific">Phocoenobacter skyensis</name>
    <dbReference type="NCBI Taxonomy" id="97481"/>
    <lineage>
        <taxon>Bacteria</taxon>
        <taxon>Pseudomonadati</taxon>
        <taxon>Pseudomonadota</taxon>
        <taxon>Gammaproteobacteria</taxon>
        <taxon>Pasteurellales</taxon>
        <taxon>Pasteurellaceae</taxon>
        <taxon>Phocoenobacter</taxon>
    </lineage>
</organism>
<reference evidence="9" key="2">
    <citation type="submission" date="2016-10" db="EMBL/GenBank/DDBJ databases">
        <authorList>
            <person name="de Groot N.N."/>
        </authorList>
    </citation>
    <scope>NUCLEOTIDE SEQUENCE [LARGE SCALE GENOMIC DNA]</scope>
    <source>
        <strain evidence="9">DSM 24204</strain>
    </source>
</reference>
<evidence type="ECO:0000313" key="8">
    <source>
        <dbReference type="EMBL" id="MDP8174381.1"/>
    </source>
</evidence>
<proteinExistence type="predicted"/>
<evidence type="ECO:0000256" key="4">
    <source>
        <dbReference type="ARBA" id="ARBA00023163"/>
    </source>
</evidence>
<evidence type="ECO:0000259" key="6">
    <source>
        <dbReference type="PROSITE" id="PS51372"/>
    </source>
</evidence>
<dbReference type="InterPro" id="IPR011608">
    <property type="entry name" value="PRD"/>
</dbReference>
<dbReference type="Proteomes" id="UP001231736">
    <property type="component" value="Unassembled WGS sequence"/>
</dbReference>
<dbReference type="STRING" id="97481.SAMN05444853_10438"/>
<dbReference type="Gene3D" id="1.10.1790.10">
    <property type="entry name" value="PRD domain"/>
    <property type="match status" value="1"/>
</dbReference>
<dbReference type="RefSeq" id="WP_176673511.1">
    <property type="nucleotide sequence ID" value="NZ_CP016180.1"/>
</dbReference>
<evidence type="ECO:0000259" key="5">
    <source>
        <dbReference type="PROSITE" id="PS51094"/>
    </source>
</evidence>
<dbReference type="GeneID" id="83545346"/>
<accession>A0A1H7VAB0</accession>
<dbReference type="Proteomes" id="UP001224812">
    <property type="component" value="Unassembled WGS sequence"/>
</dbReference>
<dbReference type="Pfam" id="PF08279">
    <property type="entry name" value="HTH_11"/>
    <property type="match status" value="1"/>
</dbReference>
<dbReference type="AlphaFoldDB" id="A0A1H7VAB0"/>
<dbReference type="GO" id="GO:0006355">
    <property type="term" value="P:regulation of DNA-templated transcription"/>
    <property type="evidence" value="ECO:0007669"/>
    <property type="project" value="InterPro"/>
</dbReference>
<dbReference type="InterPro" id="IPR036634">
    <property type="entry name" value="PRD_sf"/>
</dbReference>
<protein>
    <submittedName>
        <fullName evidence="9">Lichenan operon transcriptional antiterminator</fullName>
    </submittedName>
    <submittedName>
        <fullName evidence="7">PRD domain-containing protein</fullName>
    </submittedName>
</protein>
<dbReference type="Gene3D" id="3.40.930.10">
    <property type="entry name" value="Mannitol-specific EII, Chain A"/>
    <property type="match status" value="1"/>
</dbReference>
<feature type="domain" description="PRD" evidence="6">
    <location>
        <begin position="271"/>
        <end position="378"/>
    </location>
</feature>
<gene>
    <name evidence="7" type="ORF">QJT92_01075</name>
    <name evidence="8" type="ORF">QJU97_02770</name>
    <name evidence="9" type="ORF">SAMN05444853_10438</name>
</gene>
<evidence type="ECO:0000256" key="3">
    <source>
        <dbReference type="ARBA" id="ARBA00023159"/>
    </source>
</evidence>
<dbReference type="Gene3D" id="1.10.10.10">
    <property type="entry name" value="Winged helix-like DNA-binding domain superfamily/Winged helix DNA-binding domain"/>
    <property type="match status" value="1"/>
</dbReference>
<dbReference type="PROSITE" id="PS51094">
    <property type="entry name" value="PTS_EIIA_TYPE_2"/>
    <property type="match status" value="1"/>
</dbReference>
<keyword evidence="3" id="KW-0010">Activator</keyword>
<dbReference type="Pfam" id="PF00359">
    <property type="entry name" value="PTS_EIIA_2"/>
    <property type="match status" value="1"/>
</dbReference>
<reference evidence="7 11" key="3">
    <citation type="journal article" date="2023" name="Front. Microbiol.">
        <title>Phylogeography and host specificity of Pasteurellaceae pathogenic to sea-farmed fish in the north-east Atlantic.</title>
        <authorList>
            <person name="Gulla S."/>
            <person name="Colquhoun D.J."/>
            <person name="Olsen A.B."/>
            <person name="Spilsberg B."/>
            <person name="Lagesen K."/>
            <person name="Aakesson C.P."/>
            <person name="Strom S."/>
            <person name="Manji F."/>
            <person name="Birkbeck T.H."/>
            <person name="Nilsen H.K."/>
        </authorList>
    </citation>
    <scope>NUCLEOTIDE SEQUENCE [LARGE SCALE GENOMIC DNA]</scope>
    <source>
        <strain evidence="7 11">VIO11850</strain>
    </source>
</reference>
<keyword evidence="2" id="KW-0805">Transcription regulation</keyword>
<dbReference type="CDD" id="cd05568">
    <property type="entry name" value="PTS_IIB_bgl_like"/>
    <property type="match status" value="1"/>
</dbReference>
<dbReference type="InterPro" id="IPR016152">
    <property type="entry name" value="PTrfase/Anion_transptr"/>
</dbReference>
<evidence type="ECO:0000313" key="7">
    <source>
        <dbReference type="EMBL" id="MDP8084524.1"/>
    </source>
</evidence>
<dbReference type="Pfam" id="PF05043">
    <property type="entry name" value="Mga"/>
    <property type="match status" value="1"/>
</dbReference>
<dbReference type="PANTHER" id="PTHR30185">
    <property type="entry name" value="CRYPTIC BETA-GLUCOSIDE BGL OPERON ANTITERMINATOR"/>
    <property type="match status" value="1"/>
</dbReference>
<dbReference type="InterPro" id="IPR036388">
    <property type="entry name" value="WH-like_DNA-bd_sf"/>
</dbReference>
<evidence type="ECO:0000313" key="10">
    <source>
        <dbReference type="Proteomes" id="UP000198883"/>
    </source>
</evidence>
<evidence type="ECO:0000313" key="9">
    <source>
        <dbReference type="EMBL" id="SEM06116.1"/>
    </source>
</evidence>
<dbReference type="Proteomes" id="UP000198883">
    <property type="component" value="Unassembled WGS sequence"/>
</dbReference>
<sequence>MAYLQEIYQILSDKNYHSAKEIGVQLGICDRSVRNKMADLASILENYPLEIIAKPRKGYCLNGNLVKPSLLFSTLNSSLNINENRRAKLLALLLSAEGFYKLEDFATQIFVSEKTLSRYLPSIEQQINQHHLKLVRRPHHGIQIQGKEFDRRNLMIDLVVRDLPLRRFDDFLFPESDLVPIFQFMREQGIKISDWCFSKLITSILVCLKRSVAGFTLDSIEVEKSAFFTQKRTLMVKMCEKFFPAYLSDADLDFITLNFLSLEEMSFAHLEKNPQIEWLIEEILHYLQTAYPLKLSNKEKLYQNLYVHLSSLIIRLRFDLPLDNPFLGEIKQKRPLEFGAARLGANIIERHYGKKLSEEEIGYLAVILSMAHQEVTTKRLLIACPAGRSLSKFLAHQFNNIFDNAIIEHCSVAELLTRDLTEIDTVFSLVEIEQPLSKKVHKINYFLDNKEIEKIRSWVYGNINWREILPPQLFFSFDKPIKKEQIIESVSQVMSQYCGVPQNIKEKFLEREQLGMTELCPDIAIPHLMKPLSGVNLLALVQLKEPVVWNDNAVRIIFFLLLNNEENSNEPIFKIFGELTNDRAMIDAICSTHNYEDVIHLLETFENI</sequence>
<dbReference type="SUPFAM" id="SSF55804">
    <property type="entry name" value="Phoshotransferase/anion transport protein"/>
    <property type="match status" value="1"/>
</dbReference>
<dbReference type="InterPro" id="IPR007737">
    <property type="entry name" value="Mga_HTH"/>
</dbReference>
<dbReference type="EMBL" id="JASAYT010000006">
    <property type="protein sequence ID" value="MDP8174381.1"/>
    <property type="molecule type" value="Genomic_DNA"/>
</dbReference>
<keyword evidence="1" id="KW-0677">Repeat</keyword>
<evidence type="ECO:0000313" key="11">
    <source>
        <dbReference type="Proteomes" id="UP001224812"/>
    </source>
</evidence>
<reference evidence="10" key="1">
    <citation type="submission" date="2016-10" db="EMBL/GenBank/DDBJ databases">
        <authorList>
            <person name="Varghese N."/>
            <person name="Submissions S."/>
        </authorList>
    </citation>
    <scope>NUCLEOTIDE SEQUENCE [LARGE SCALE GENOMIC DNA]</scope>
    <source>
        <strain evidence="10">DSM 24204</strain>
    </source>
</reference>